<comment type="caution">
    <text evidence="1">The sequence shown here is derived from an EMBL/GenBank/DDBJ whole genome shotgun (WGS) entry which is preliminary data.</text>
</comment>
<dbReference type="OrthoDB" id="5577487at2759"/>
<dbReference type="SUPFAM" id="SSF57903">
    <property type="entry name" value="FYVE/PHD zinc finger"/>
    <property type="match status" value="1"/>
</dbReference>
<gene>
    <name evidence="1" type="ORF">AYI68_g2037</name>
</gene>
<reference evidence="1 2" key="1">
    <citation type="journal article" date="2016" name="Mol. Biol. Evol.">
        <title>Genome-Wide Survey of Gut Fungi (Harpellales) Reveals the First Horizontally Transferred Ubiquitin Gene from a Mosquito Host.</title>
        <authorList>
            <person name="Wang Y."/>
            <person name="White M.M."/>
            <person name="Kvist S."/>
            <person name="Moncalvo J.M."/>
        </authorList>
    </citation>
    <scope>NUCLEOTIDE SEQUENCE [LARGE SCALE GENOMIC DNA]</scope>
    <source>
        <strain evidence="1 2">ALG-7-W6</strain>
    </source>
</reference>
<organism evidence="1 2">
    <name type="scientific">Smittium mucronatum</name>
    <dbReference type="NCBI Taxonomy" id="133383"/>
    <lineage>
        <taxon>Eukaryota</taxon>
        <taxon>Fungi</taxon>
        <taxon>Fungi incertae sedis</taxon>
        <taxon>Zoopagomycota</taxon>
        <taxon>Kickxellomycotina</taxon>
        <taxon>Harpellomycetes</taxon>
        <taxon>Harpellales</taxon>
        <taxon>Legeriomycetaceae</taxon>
        <taxon>Smittium</taxon>
    </lineage>
</organism>
<evidence type="ECO:0000313" key="1">
    <source>
        <dbReference type="EMBL" id="OLY83815.1"/>
    </source>
</evidence>
<dbReference type="InterPro" id="IPR011011">
    <property type="entry name" value="Znf_FYVE_PHD"/>
</dbReference>
<keyword evidence="2" id="KW-1185">Reference proteome</keyword>
<dbReference type="Gene3D" id="3.30.40.10">
    <property type="entry name" value="Zinc/RING finger domain, C3HC4 (zinc finger)"/>
    <property type="match status" value="1"/>
</dbReference>
<protein>
    <submittedName>
        <fullName evidence="1">Uncharacterized protein</fullName>
    </submittedName>
</protein>
<accession>A0A1R0H3W0</accession>
<evidence type="ECO:0000313" key="2">
    <source>
        <dbReference type="Proteomes" id="UP000187455"/>
    </source>
</evidence>
<dbReference type="AlphaFoldDB" id="A0A1R0H3W0"/>
<sequence length="164" mass="18568">MKTIKRQREDIEVPRDVYKKAPSTDQTIDLTWKRTIMKMLWNQKQVSEKEKTVVKKPSSRFMEIVDSAIDPQDSSSKRNMTLASFFTGIAGSYKSSPSLIQSSSTVHNVQRPSIHAPTCNHCEKSLPVDSQNVCFKCGGVYCPNCSIKDYSGPETRDICWDCHS</sequence>
<name>A0A1R0H3W0_9FUNG</name>
<dbReference type="Proteomes" id="UP000187455">
    <property type="component" value="Unassembled WGS sequence"/>
</dbReference>
<dbReference type="EMBL" id="LSSL01000738">
    <property type="protein sequence ID" value="OLY83815.1"/>
    <property type="molecule type" value="Genomic_DNA"/>
</dbReference>
<dbReference type="InterPro" id="IPR013083">
    <property type="entry name" value="Znf_RING/FYVE/PHD"/>
</dbReference>
<proteinExistence type="predicted"/>